<sequence length="305" mass="34575">MTVSDNNTNPTVIILGYVFLGERLHKFNASAQYAAPLMADFGADLHDKTSIRYIDTGDRLTVEWANMRVRDESPDIQFSFQCSIFKNGTLIFAYKNIPKPVDKLRRTNDFFVRVGLSDTYRRETIRQGPIKIDGKWYRAVRYIIYYLYDRVQLPKNKVVNGAAFVLIPFPNCVMFKSCDTCLNTQEKFDCRWCPAIKRCSDGIDRHRSEWVTAGCLHDSVNSCSSSDNSGVSGGVIAVIVILLVLVIIALAWYVYAYSHPQTKSGLCLIKYGNPTKWCRNSSGERQNTSTDGRISFKTMAFESNA</sequence>
<keyword evidence="8" id="KW-1185">Reference proteome</keyword>
<dbReference type="Pfam" id="PF01437">
    <property type="entry name" value="PSI"/>
    <property type="match status" value="1"/>
</dbReference>
<evidence type="ECO:0000256" key="6">
    <source>
        <dbReference type="ARBA" id="ARBA00023180"/>
    </source>
</evidence>
<dbReference type="AlphaFoldDB" id="A0A7D9DM09"/>
<dbReference type="Proteomes" id="UP001152795">
    <property type="component" value="Unassembled WGS sequence"/>
</dbReference>
<protein>
    <submittedName>
        <fullName evidence="7">Plexin domain-containing 2</fullName>
    </submittedName>
</protein>
<keyword evidence="6" id="KW-0325">Glycoprotein</keyword>
<dbReference type="InterPro" id="IPR031152">
    <property type="entry name" value="PLXDC"/>
</dbReference>
<keyword evidence="4" id="KW-1133">Transmembrane helix</keyword>
<dbReference type="PANTHER" id="PTHR13055">
    <property type="entry name" value="TUMOR ENDOTHELIAL MARKER 7 RELATED"/>
    <property type="match status" value="1"/>
</dbReference>
<proteinExistence type="predicted"/>
<evidence type="ECO:0000313" key="7">
    <source>
        <dbReference type="EMBL" id="CAB3989314.1"/>
    </source>
</evidence>
<accession>A0A7D9DM09</accession>
<evidence type="ECO:0000256" key="4">
    <source>
        <dbReference type="ARBA" id="ARBA00022989"/>
    </source>
</evidence>
<evidence type="ECO:0000256" key="2">
    <source>
        <dbReference type="ARBA" id="ARBA00022692"/>
    </source>
</evidence>
<comment type="subcellular location">
    <subcellularLocation>
        <location evidence="1">Membrane</location>
        <topology evidence="1">Single-pass type I membrane protein</topology>
    </subcellularLocation>
</comment>
<evidence type="ECO:0000256" key="3">
    <source>
        <dbReference type="ARBA" id="ARBA00022729"/>
    </source>
</evidence>
<keyword evidence="2" id="KW-0812">Transmembrane</keyword>
<gene>
    <name evidence="7" type="ORF">PACLA_8A082114</name>
</gene>
<evidence type="ECO:0000256" key="1">
    <source>
        <dbReference type="ARBA" id="ARBA00004479"/>
    </source>
</evidence>
<keyword evidence="3" id="KW-0732">Signal</keyword>
<name>A0A7D9DM09_PARCT</name>
<comment type="caution">
    <text evidence="7">The sequence shown here is derived from an EMBL/GenBank/DDBJ whole genome shotgun (WGS) entry which is preliminary data.</text>
</comment>
<dbReference type="GO" id="GO:0016020">
    <property type="term" value="C:membrane"/>
    <property type="evidence" value="ECO:0007669"/>
    <property type="project" value="UniProtKB-SubCell"/>
</dbReference>
<dbReference type="InterPro" id="IPR002165">
    <property type="entry name" value="Plexin_repeat"/>
</dbReference>
<dbReference type="PANTHER" id="PTHR13055:SF12">
    <property type="entry name" value="LD40707P"/>
    <property type="match status" value="1"/>
</dbReference>
<reference evidence="7" key="1">
    <citation type="submission" date="2020-04" db="EMBL/GenBank/DDBJ databases">
        <authorList>
            <person name="Alioto T."/>
            <person name="Alioto T."/>
            <person name="Gomez Garrido J."/>
        </authorList>
    </citation>
    <scope>NUCLEOTIDE SEQUENCE</scope>
    <source>
        <strain evidence="7">A484AB</strain>
    </source>
</reference>
<dbReference type="OrthoDB" id="5971693at2759"/>
<organism evidence="7 8">
    <name type="scientific">Paramuricea clavata</name>
    <name type="common">Red gorgonian</name>
    <name type="synonym">Violescent sea-whip</name>
    <dbReference type="NCBI Taxonomy" id="317549"/>
    <lineage>
        <taxon>Eukaryota</taxon>
        <taxon>Metazoa</taxon>
        <taxon>Cnidaria</taxon>
        <taxon>Anthozoa</taxon>
        <taxon>Octocorallia</taxon>
        <taxon>Malacalcyonacea</taxon>
        <taxon>Plexauridae</taxon>
        <taxon>Paramuricea</taxon>
    </lineage>
</organism>
<dbReference type="EMBL" id="CACRXK020001465">
    <property type="protein sequence ID" value="CAB3989314.1"/>
    <property type="molecule type" value="Genomic_DNA"/>
</dbReference>
<evidence type="ECO:0000313" key="8">
    <source>
        <dbReference type="Proteomes" id="UP001152795"/>
    </source>
</evidence>
<evidence type="ECO:0000256" key="5">
    <source>
        <dbReference type="ARBA" id="ARBA00023136"/>
    </source>
</evidence>
<keyword evidence="5" id="KW-0472">Membrane</keyword>